<dbReference type="Proteomes" id="UP000216151">
    <property type="component" value="Unassembled WGS sequence"/>
</dbReference>
<sequence length="317" mass="33117">MMPFPRMRLSHLVAAFVLPAALAGCADQPQPTRFAPLSYEYLGQIHLNVATLDVVDNSVANPEPGDIGYKSPSPPDHTLRQMAADRLIATGNAAAASTAHFVIDRAFILHQPGGTLDGQMDIHLDILNPEGRRVATASAQATQTLHPDPSQDVESPANLYEITKDMMQTINVEFEYQIRHSLNKWLVDAGGTPMNNAIQTQPLTGAPDATAPAPSAAAASTPAADTMSDTKRLTELPSAGTTPANVSVDSASTDTASSAAQSSTPAPAQAQAQAQAAPQESEPSAIFPAGTDDTPAPAKTLSPKAGFLTLPANKKTR</sequence>
<evidence type="ECO:0000256" key="2">
    <source>
        <dbReference type="SAM" id="SignalP"/>
    </source>
</evidence>
<keyword evidence="4" id="KW-1185">Reference proteome</keyword>
<feature type="compositionally biased region" description="Low complexity" evidence="1">
    <location>
        <begin position="249"/>
        <end position="285"/>
    </location>
</feature>
<organism evidence="3 4">
    <name type="scientific">Acetobacter fabarum</name>
    <dbReference type="NCBI Taxonomy" id="483199"/>
    <lineage>
        <taxon>Bacteria</taxon>
        <taxon>Pseudomonadati</taxon>
        <taxon>Pseudomonadota</taxon>
        <taxon>Alphaproteobacteria</taxon>
        <taxon>Acetobacterales</taxon>
        <taxon>Acetobacteraceae</taxon>
        <taxon>Acetobacter</taxon>
    </lineage>
</organism>
<accession>A0A269Y234</accession>
<feature type="region of interest" description="Disordered" evidence="1">
    <location>
        <begin position="196"/>
        <end position="317"/>
    </location>
</feature>
<reference evidence="3 4" key="1">
    <citation type="submission" date="2017-04" db="EMBL/GenBank/DDBJ databases">
        <title>Kefir bacterial isolates.</title>
        <authorList>
            <person name="Kim Y."/>
            <person name="Blasche S."/>
            <person name="Patil K.R."/>
        </authorList>
    </citation>
    <scope>NUCLEOTIDE SEQUENCE [LARGE SCALE GENOMIC DNA]</scope>
    <source>
        <strain evidence="3 4">KR</strain>
    </source>
</reference>
<feature type="region of interest" description="Disordered" evidence="1">
    <location>
        <begin position="136"/>
        <end position="155"/>
    </location>
</feature>
<dbReference type="RefSeq" id="WP_095349063.1">
    <property type="nucleotide sequence ID" value="NZ_JBDNMF010000017.1"/>
</dbReference>
<comment type="caution">
    <text evidence="3">The sequence shown here is derived from an EMBL/GenBank/DDBJ whole genome shotgun (WGS) entry which is preliminary data.</text>
</comment>
<evidence type="ECO:0008006" key="5">
    <source>
        <dbReference type="Google" id="ProtNLM"/>
    </source>
</evidence>
<evidence type="ECO:0000256" key="1">
    <source>
        <dbReference type="SAM" id="MobiDB-lite"/>
    </source>
</evidence>
<name>A0A269Y234_9PROT</name>
<gene>
    <name evidence="3" type="ORF">B8X00_02405</name>
</gene>
<dbReference type="OrthoDB" id="7280888at2"/>
<evidence type="ECO:0000313" key="4">
    <source>
        <dbReference type="Proteomes" id="UP000216151"/>
    </source>
</evidence>
<evidence type="ECO:0000313" key="3">
    <source>
        <dbReference type="EMBL" id="PAK79558.1"/>
    </source>
</evidence>
<keyword evidence="2" id="KW-0732">Signal</keyword>
<proteinExistence type="predicted"/>
<feature type="compositionally biased region" description="Low complexity" evidence="1">
    <location>
        <begin position="206"/>
        <end position="227"/>
    </location>
</feature>
<feature type="compositionally biased region" description="Polar residues" evidence="1">
    <location>
        <begin position="239"/>
        <end position="248"/>
    </location>
</feature>
<dbReference type="AlphaFoldDB" id="A0A269Y234"/>
<dbReference type="EMBL" id="NCXK01000001">
    <property type="protein sequence ID" value="PAK79558.1"/>
    <property type="molecule type" value="Genomic_DNA"/>
</dbReference>
<feature type="signal peptide" evidence="2">
    <location>
        <begin position="1"/>
        <end position="26"/>
    </location>
</feature>
<feature type="chain" id="PRO_5012492883" description="Lipoprotein" evidence="2">
    <location>
        <begin position="27"/>
        <end position="317"/>
    </location>
</feature>
<dbReference type="PROSITE" id="PS51257">
    <property type="entry name" value="PROKAR_LIPOPROTEIN"/>
    <property type="match status" value="1"/>
</dbReference>
<protein>
    <recommendedName>
        <fullName evidence="5">Lipoprotein</fullName>
    </recommendedName>
</protein>